<dbReference type="SUPFAM" id="SSF57667">
    <property type="entry name" value="beta-beta-alpha zinc fingers"/>
    <property type="match status" value="4"/>
</dbReference>
<evidence type="ECO:0000256" key="1">
    <source>
        <dbReference type="ARBA" id="ARBA00004123"/>
    </source>
</evidence>
<dbReference type="GO" id="GO:0000981">
    <property type="term" value="F:DNA-binding transcription factor activity, RNA polymerase II-specific"/>
    <property type="evidence" value="ECO:0007669"/>
    <property type="project" value="TreeGrafter"/>
</dbReference>
<dbReference type="SMART" id="SM00355">
    <property type="entry name" value="ZnF_C2H2"/>
    <property type="match status" value="8"/>
</dbReference>
<dbReference type="PROSITE" id="PS50157">
    <property type="entry name" value="ZINC_FINGER_C2H2_2"/>
    <property type="match status" value="8"/>
</dbReference>
<feature type="domain" description="C2H2-type" evidence="11">
    <location>
        <begin position="595"/>
        <end position="622"/>
    </location>
</feature>
<accession>A0A8W8LXH3</accession>
<dbReference type="PROSITE" id="PS00028">
    <property type="entry name" value="ZINC_FINGER_C2H2_1"/>
    <property type="match status" value="8"/>
</dbReference>
<proteinExistence type="predicted"/>
<dbReference type="PANTHER" id="PTHR24409">
    <property type="entry name" value="ZINC FINGER PROTEIN 142"/>
    <property type="match status" value="1"/>
</dbReference>
<evidence type="ECO:0000256" key="7">
    <source>
        <dbReference type="ARBA" id="ARBA00023163"/>
    </source>
</evidence>
<feature type="compositionally biased region" description="Basic and acidic residues" evidence="10">
    <location>
        <begin position="303"/>
        <end position="326"/>
    </location>
</feature>
<evidence type="ECO:0000256" key="4">
    <source>
        <dbReference type="ARBA" id="ARBA00022771"/>
    </source>
</evidence>
<keyword evidence="6" id="KW-0805">Transcription regulation</keyword>
<comment type="subcellular location">
    <subcellularLocation>
        <location evidence="1">Nucleus</location>
    </subcellularLocation>
</comment>
<dbReference type="FunFam" id="3.30.160.60:FF:001290">
    <property type="entry name" value="Zinc finger 45-like"/>
    <property type="match status" value="1"/>
</dbReference>
<feature type="compositionally biased region" description="Basic residues" evidence="10">
    <location>
        <begin position="117"/>
        <end position="144"/>
    </location>
</feature>
<evidence type="ECO:0000256" key="10">
    <source>
        <dbReference type="SAM" id="MobiDB-lite"/>
    </source>
</evidence>
<evidence type="ECO:0000313" key="12">
    <source>
        <dbReference type="EnsemblMetazoa" id="G30576.2:cds"/>
    </source>
</evidence>
<feature type="region of interest" description="Disordered" evidence="10">
    <location>
        <begin position="360"/>
        <end position="417"/>
    </location>
</feature>
<reference evidence="12" key="1">
    <citation type="submission" date="2022-08" db="UniProtKB">
        <authorList>
            <consortium name="EnsemblMetazoa"/>
        </authorList>
    </citation>
    <scope>IDENTIFICATION</scope>
    <source>
        <strain evidence="12">05x7-T-G4-1.051#20</strain>
    </source>
</reference>
<feature type="domain" description="C2H2-type" evidence="11">
    <location>
        <begin position="425"/>
        <end position="452"/>
    </location>
</feature>
<feature type="compositionally biased region" description="Basic residues" evidence="10">
    <location>
        <begin position="276"/>
        <end position="294"/>
    </location>
</feature>
<feature type="region of interest" description="Disordered" evidence="10">
    <location>
        <begin position="92"/>
        <end position="158"/>
    </location>
</feature>
<protein>
    <recommendedName>
        <fullName evidence="11">C2H2-type domain-containing protein</fullName>
    </recommendedName>
</protein>
<feature type="domain" description="C2H2-type" evidence="11">
    <location>
        <begin position="509"/>
        <end position="536"/>
    </location>
</feature>
<evidence type="ECO:0000256" key="3">
    <source>
        <dbReference type="ARBA" id="ARBA00022737"/>
    </source>
</evidence>
<evidence type="ECO:0000313" key="13">
    <source>
        <dbReference type="Proteomes" id="UP000005408"/>
    </source>
</evidence>
<feature type="compositionally biased region" description="Basic residues" evidence="10">
    <location>
        <begin position="377"/>
        <end position="388"/>
    </location>
</feature>
<feature type="domain" description="C2H2-type" evidence="11">
    <location>
        <begin position="453"/>
        <end position="480"/>
    </location>
</feature>
<evidence type="ECO:0000256" key="2">
    <source>
        <dbReference type="ARBA" id="ARBA00022723"/>
    </source>
</evidence>
<evidence type="ECO:0000259" key="11">
    <source>
        <dbReference type="PROSITE" id="PS50157"/>
    </source>
</evidence>
<keyword evidence="3" id="KW-0677">Repeat</keyword>
<evidence type="ECO:0000256" key="6">
    <source>
        <dbReference type="ARBA" id="ARBA00023015"/>
    </source>
</evidence>
<feature type="compositionally biased region" description="Acidic residues" evidence="10">
    <location>
        <begin position="360"/>
        <end position="369"/>
    </location>
</feature>
<feature type="compositionally biased region" description="Acidic residues" evidence="10">
    <location>
        <begin position="709"/>
        <end position="730"/>
    </location>
</feature>
<feature type="compositionally biased region" description="Polar residues" evidence="10">
    <location>
        <begin position="676"/>
        <end position="686"/>
    </location>
</feature>
<dbReference type="Pfam" id="PF00096">
    <property type="entry name" value="zf-C2H2"/>
    <property type="match status" value="6"/>
</dbReference>
<evidence type="ECO:0000256" key="9">
    <source>
        <dbReference type="PROSITE-ProRule" id="PRU00042"/>
    </source>
</evidence>
<feature type="compositionally biased region" description="Acidic residues" evidence="10">
    <location>
        <begin position="239"/>
        <end position="248"/>
    </location>
</feature>
<feature type="domain" description="C2H2-type" evidence="11">
    <location>
        <begin position="537"/>
        <end position="564"/>
    </location>
</feature>
<dbReference type="EnsemblMetazoa" id="G30576.2">
    <property type="protein sequence ID" value="G30576.2:cds"/>
    <property type="gene ID" value="G30576"/>
</dbReference>
<dbReference type="Gene3D" id="3.30.160.60">
    <property type="entry name" value="Classic Zinc Finger"/>
    <property type="match status" value="7"/>
</dbReference>
<evidence type="ECO:0000256" key="5">
    <source>
        <dbReference type="ARBA" id="ARBA00022833"/>
    </source>
</evidence>
<feature type="domain" description="C2H2-type" evidence="11">
    <location>
        <begin position="565"/>
        <end position="594"/>
    </location>
</feature>
<feature type="domain" description="C2H2-type" evidence="11">
    <location>
        <begin position="623"/>
        <end position="651"/>
    </location>
</feature>
<dbReference type="FunFam" id="3.30.160.60:FF:000358">
    <property type="entry name" value="zinc finger protein 24"/>
    <property type="match status" value="1"/>
</dbReference>
<sequence>MAAFALTPEDVLVTYKSKIEEAIQLLLHIPPHYKAEAWQFWQIVTQTVRLFTQASLDESTPFIPPSNILSDPLSAATIQLLSNQLTIQAAKATPSPKTLSAKSPKTLKGKKSSEVKKKPKESKKVKKKSPTQKKTVKKAVKKKDNKNSNKKSPAETAVTDNEAEVAVQTLTDTYVSVFTPISTLDFSDLVISNPNSVQSVHLHYEENSEVCVKPVILLPQDEQNIAAGSMRTVSSQADDGGEDDDDNNGVEVSDVVSQEVLIDHTEKASDKDKKQKENKKPKRLRYKRNMRVKKIQTDPDFDPIAKSKKAELKESKEKKRREEKEKRLKRKSIKKQGFLYEGHSYSKVPDEVLETLDENFELDTEDDPPREELPPPAKKKRGRPSKKVPGKDPAENSDELNMFSSEKQRIRRKRRTKEELQQASLECTECGVKMSSFGALDVHMRSHTGERPFKCSICPKSFTTKGNLQRHETYHQGLRPFVCGVCEYSFTEKKSLKVHMRIHTGERPFVCKTCGKAFTQSGPLVVHEKIHENVYPHLCDVCGKSFRQKSNLKLHKERHNDIKKFKCGEKDCTMAFCSKTELQRHLRAHTKFKDYMCNICNKTYSRFQYLKEHMCLHNGERPFTCPFCPEKFRDHGTFHKHKVRKHADQVEIRSRVLERVPIESLEKVISEGLGKSPNQKGATPTKKNSKKGDAHTEVANESVSTPLREEEEEEEEEEEYMEVSFTDDDTQASTSSQKAGETEGEEGTVVHVILNEWHVPDLN</sequence>
<keyword evidence="8" id="KW-0539">Nucleus</keyword>
<feature type="region of interest" description="Disordered" evidence="10">
    <location>
        <begin position="261"/>
        <end position="335"/>
    </location>
</feature>
<dbReference type="PANTHER" id="PTHR24409:SF434">
    <property type="entry name" value="FI01124P-RELATED"/>
    <property type="match status" value="1"/>
</dbReference>
<name>A0A8W8LXH3_MAGGI</name>
<feature type="region of interest" description="Disordered" evidence="10">
    <location>
        <begin position="671"/>
        <end position="749"/>
    </location>
</feature>
<feature type="domain" description="C2H2-type" evidence="11">
    <location>
        <begin position="481"/>
        <end position="508"/>
    </location>
</feature>
<dbReference type="GO" id="GO:0000977">
    <property type="term" value="F:RNA polymerase II transcription regulatory region sequence-specific DNA binding"/>
    <property type="evidence" value="ECO:0007669"/>
    <property type="project" value="TreeGrafter"/>
</dbReference>
<evidence type="ECO:0000256" key="8">
    <source>
        <dbReference type="ARBA" id="ARBA00023242"/>
    </source>
</evidence>
<keyword evidence="5" id="KW-0862">Zinc</keyword>
<feature type="region of interest" description="Disordered" evidence="10">
    <location>
        <begin position="231"/>
        <end position="250"/>
    </location>
</feature>
<organism evidence="12 13">
    <name type="scientific">Magallana gigas</name>
    <name type="common">Pacific oyster</name>
    <name type="synonym">Crassostrea gigas</name>
    <dbReference type="NCBI Taxonomy" id="29159"/>
    <lineage>
        <taxon>Eukaryota</taxon>
        <taxon>Metazoa</taxon>
        <taxon>Spiralia</taxon>
        <taxon>Lophotrochozoa</taxon>
        <taxon>Mollusca</taxon>
        <taxon>Bivalvia</taxon>
        <taxon>Autobranchia</taxon>
        <taxon>Pteriomorphia</taxon>
        <taxon>Ostreida</taxon>
        <taxon>Ostreoidea</taxon>
        <taxon>Ostreidae</taxon>
        <taxon>Magallana</taxon>
    </lineage>
</organism>
<dbReference type="InterPro" id="IPR036236">
    <property type="entry name" value="Znf_C2H2_sf"/>
</dbReference>
<keyword evidence="7" id="KW-0804">Transcription</keyword>
<dbReference type="GO" id="GO:0008270">
    <property type="term" value="F:zinc ion binding"/>
    <property type="evidence" value="ECO:0007669"/>
    <property type="project" value="UniProtKB-KW"/>
</dbReference>
<dbReference type="AlphaFoldDB" id="A0A8W8LXH3"/>
<dbReference type="Proteomes" id="UP000005408">
    <property type="component" value="Unassembled WGS sequence"/>
</dbReference>
<keyword evidence="13" id="KW-1185">Reference proteome</keyword>
<keyword evidence="2" id="KW-0479">Metal-binding</keyword>
<dbReference type="FunFam" id="3.30.160.60:FF:000130">
    <property type="entry name" value="Spalt-like transcription factor 4"/>
    <property type="match status" value="1"/>
</dbReference>
<dbReference type="InterPro" id="IPR013087">
    <property type="entry name" value="Znf_C2H2_type"/>
</dbReference>
<feature type="compositionally biased region" description="Basic and acidic residues" evidence="10">
    <location>
        <begin position="261"/>
        <end position="275"/>
    </location>
</feature>
<dbReference type="FunFam" id="3.30.160.60:FF:000340">
    <property type="entry name" value="zinc finger protein 473 isoform X1"/>
    <property type="match status" value="1"/>
</dbReference>
<keyword evidence="4 9" id="KW-0863">Zinc-finger</keyword>
<dbReference type="GO" id="GO:0005634">
    <property type="term" value="C:nucleus"/>
    <property type="evidence" value="ECO:0007669"/>
    <property type="project" value="UniProtKB-SubCell"/>
</dbReference>